<gene>
    <name evidence="1" type="ORF">ATANTOWER_023232</name>
</gene>
<proteinExistence type="predicted"/>
<evidence type="ECO:0000313" key="2">
    <source>
        <dbReference type="Proteomes" id="UP001345963"/>
    </source>
</evidence>
<sequence length="82" mass="9104">MSHVCFKGSTSRLVDSGGTKKLRKRLSSTNIQALTWVSNSFTAHIDTHFPCFSPQVQKAFATPADVERNFTLTSQSSAHFAW</sequence>
<protein>
    <submittedName>
        <fullName evidence="1">Uncharacterized protein</fullName>
    </submittedName>
</protein>
<accession>A0ABU7B2R7</accession>
<name>A0ABU7B2R7_9TELE</name>
<evidence type="ECO:0000313" key="1">
    <source>
        <dbReference type="EMBL" id="MED6244751.1"/>
    </source>
</evidence>
<comment type="caution">
    <text evidence="1">The sequence shown here is derived from an EMBL/GenBank/DDBJ whole genome shotgun (WGS) entry which is preliminary data.</text>
</comment>
<dbReference type="EMBL" id="JAHUTI010039853">
    <property type="protein sequence ID" value="MED6244751.1"/>
    <property type="molecule type" value="Genomic_DNA"/>
</dbReference>
<organism evidence="1 2">
    <name type="scientific">Ataeniobius toweri</name>
    <dbReference type="NCBI Taxonomy" id="208326"/>
    <lineage>
        <taxon>Eukaryota</taxon>
        <taxon>Metazoa</taxon>
        <taxon>Chordata</taxon>
        <taxon>Craniata</taxon>
        <taxon>Vertebrata</taxon>
        <taxon>Euteleostomi</taxon>
        <taxon>Actinopterygii</taxon>
        <taxon>Neopterygii</taxon>
        <taxon>Teleostei</taxon>
        <taxon>Neoteleostei</taxon>
        <taxon>Acanthomorphata</taxon>
        <taxon>Ovalentaria</taxon>
        <taxon>Atherinomorphae</taxon>
        <taxon>Cyprinodontiformes</taxon>
        <taxon>Goodeidae</taxon>
        <taxon>Ataeniobius</taxon>
    </lineage>
</organism>
<reference evidence="1 2" key="1">
    <citation type="submission" date="2021-07" db="EMBL/GenBank/DDBJ databases">
        <authorList>
            <person name="Palmer J.M."/>
        </authorList>
    </citation>
    <scope>NUCLEOTIDE SEQUENCE [LARGE SCALE GENOMIC DNA]</scope>
    <source>
        <strain evidence="1 2">AT_MEX2019</strain>
        <tissue evidence="1">Muscle</tissue>
    </source>
</reference>
<keyword evidence="2" id="KW-1185">Reference proteome</keyword>
<dbReference type="Proteomes" id="UP001345963">
    <property type="component" value="Unassembled WGS sequence"/>
</dbReference>